<sequence length="728" mass="83287">MSETEKAQMAEIRAARGRVKASLTRLENTFDEILWLLKLDWDSPLTEALATKWKTFQKEFEQVCSIHIPRWIHTASQQITLHGFSDASELAYASVIYAVQPQADGNTKVTLFWLNSGVAPLKSVSIPRLELNGALLLARLYATCKNILKEYDVHFYAWTDSQVVLSWLSSHPRNWKPYIANRTSEILDLVPADSWRYVPTKMNPADIACRDLSPKELPTCVLWWEGPQWLSCEMDSWPKQPKRNDQTSSVSKERKRAAFSFPVAVNCDFIDSLFLKFSSFTKIIDIFAFCFRYITNCKARVGKMKNLDSKGKYHVPPLTTYERRQASNKIFLYIQNLFFKEEISCIKANKPVVKKSILSALCPFIDKDGLIRVGGRLRNSTLQYGAKHPIILPNQHEICKLIVNMYRATTSKQLMGDLPTHRVTPSRPFSVCGVDYAGPINILRYRGRGAKTTKGYIALFVCFVTKALHLELVSDLTSEAFIASLKRFCARRGAPKHIYCDNGTTFVGARKKLQEIFKFASKLNENEHFCYFLSQVNIEWHFLALHTLLTQVEAILNSRPLLSLDCDNDPDSLNILTPSHFLIGEVITSSPEHTNDDKLSLRSRWDIVQKMKLGFWRKWKMDYLSNLQTRTKWKCHNNNFKVGEIVIIKEDNIPPVTWPLGKVIETHPQPSSRKSSRKVGGWGREEDAPEPFQGVLPQNWGGTELNRIITCMVLKATAKDRRTSSRLP</sequence>
<dbReference type="InterPro" id="IPR008042">
    <property type="entry name" value="Retrotrans_Pao"/>
</dbReference>
<keyword evidence="4" id="KW-1185">Reference proteome</keyword>
<dbReference type="InterPro" id="IPR036397">
    <property type="entry name" value="RNaseH_sf"/>
</dbReference>
<proteinExistence type="predicted"/>
<dbReference type="Proteomes" id="UP000887159">
    <property type="component" value="Unassembled WGS sequence"/>
</dbReference>
<dbReference type="InterPro" id="IPR040676">
    <property type="entry name" value="DUF5641"/>
</dbReference>
<feature type="region of interest" description="Disordered" evidence="1">
    <location>
        <begin position="664"/>
        <end position="696"/>
    </location>
</feature>
<dbReference type="SUPFAM" id="SSF53098">
    <property type="entry name" value="Ribonuclease H-like"/>
    <property type="match status" value="1"/>
</dbReference>
<evidence type="ECO:0000256" key="1">
    <source>
        <dbReference type="SAM" id="MobiDB-lite"/>
    </source>
</evidence>
<dbReference type="Pfam" id="PF18701">
    <property type="entry name" value="DUF5641"/>
    <property type="match status" value="1"/>
</dbReference>
<evidence type="ECO:0000259" key="2">
    <source>
        <dbReference type="Pfam" id="PF18701"/>
    </source>
</evidence>
<protein>
    <submittedName>
        <fullName evidence="3">Integrase catalytic domain-containing protein</fullName>
    </submittedName>
</protein>
<feature type="domain" description="DUF5641" evidence="2">
    <location>
        <begin position="603"/>
        <end position="669"/>
    </location>
</feature>
<evidence type="ECO:0000313" key="3">
    <source>
        <dbReference type="EMBL" id="GFY06343.1"/>
    </source>
</evidence>
<gene>
    <name evidence="3" type="primary">AVEN_258234_1</name>
    <name evidence="3" type="ORF">TNCV_2681321</name>
</gene>
<dbReference type="GO" id="GO:0003676">
    <property type="term" value="F:nucleic acid binding"/>
    <property type="evidence" value="ECO:0007669"/>
    <property type="project" value="InterPro"/>
</dbReference>
<dbReference type="Gene3D" id="3.30.420.10">
    <property type="entry name" value="Ribonuclease H-like superfamily/Ribonuclease H"/>
    <property type="match status" value="1"/>
</dbReference>
<comment type="caution">
    <text evidence="3">The sequence shown here is derived from an EMBL/GenBank/DDBJ whole genome shotgun (WGS) entry which is preliminary data.</text>
</comment>
<dbReference type="PANTHER" id="PTHR47331">
    <property type="entry name" value="PHD-TYPE DOMAIN-CONTAINING PROTEIN"/>
    <property type="match status" value="1"/>
</dbReference>
<name>A0A8X6S7R0_TRICX</name>
<organism evidence="3 4">
    <name type="scientific">Trichonephila clavipes</name>
    <name type="common">Golden silk orbweaver</name>
    <name type="synonym">Nephila clavipes</name>
    <dbReference type="NCBI Taxonomy" id="2585209"/>
    <lineage>
        <taxon>Eukaryota</taxon>
        <taxon>Metazoa</taxon>
        <taxon>Ecdysozoa</taxon>
        <taxon>Arthropoda</taxon>
        <taxon>Chelicerata</taxon>
        <taxon>Arachnida</taxon>
        <taxon>Araneae</taxon>
        <taxon>Araneomorphae</taxon>
        <taxon>Entelegynae</taxon>
        <taxon>Araneoidea</taxon>
        <taxon>Nephilidae</taxon>
        <taxon>Trichonephila</taxon>
    </lineage>
</organism>
<dbReference type="AlphaFoldDB" id="A0A8X6S7R0"/>
<dbReference type="EMBL" id="BMAU01021258">
    <property type="protein sequence ID" value="GFY06343.1"/>
    <property type="molecule type" value="Genomic_DNA"/>
</dbReference>
<dbReference type="InterPro" id="IPR012337">
    <property type="entry name" value="RNaseH-like_sf"/>
</dbReference>
<accession>A0A8X6S7R0</accession>
<dbReference type="Pfam" id="PF05380">
    <property type="entry name" value="Peptidase_A17"/>
    <property type="match status" value="1"/>
</dbReference>
<evidence type="ECO:0000313" key="4">
    <source>
        <dbReference type="Proteomes" id="UP000887159"/>
    </source>
</evidence>
<reference evidence="3" key="1">
    <citation type="submission" date="2020-08" db="EMBL/GenBank/DDBJ databases">
        <title>Multicomponent nature underlies the extraordinary mechanical properties of spider dragline silk.</title>
        <authorList>
            <person name="Kono N."/>
            <person name="Nakamura H."/>
            <person name="Mori M."/>
            <person name="Yoshida Y."/>
            <person name="Ohtoshi R."/>
            <person name="Malay A.D."/>
            <person name="Moran D.A.P."/>
            <person name="Tomita M."/>
            <person name="Numata K."/>
            <person name="Arakawa K."/>
        </authorList>
    </citation>
    <scope>NUCLEOTIDE SEQUENCE</scope>
</reference>